<protein>
    <submittedName>
        <fullName evidence="1">Uncharacterized protein</fullName>
    </submittedName>
</protein>
<keyword evidence="2" id="KW-1185">Reference proteome</keyword>
<evidence type="ECO:0000313" key="1">
    <source>
        <dbReference type="EMBL" id="AXQ70048.1"/>
    </source>
</evidence>
<gene>
    <name evidence="1" type="ORF">CcrSC_gp466</name>
</gene>
<reference evidence="1" key="1">
    <citation type="submission" date="2018-07" db="EMBL/GenBank/DDBJ databases">
        <authorList>
            <person name="Wilson K.M."/>
            <person name="Ely B."/>
        </authorList>
    </citation>
    <scope>NUCLEOTIDE SEQUENCE</scope>
</reference>
<evidence type="ECO:0000313" key="2">
    <source>
        <dbReference type="Proteomes" id="UP000259683"/>
    </source>
</evidence>
<sequence length="168" mass="19294">MITALQLQNALGANGFVHVRTSKPGQIVKLMRTVEGLAVKTPQGEFKEFSANAWKRVAAFVNKQFGLRRPPAPRLDADERFERDRRLADQADDRLREFDYTLMWRNQYASGSDHRSFGACHAVDRRGLNTLCGRKVPQHLTTYEVDNLDCRQCIKIERKLKSLVSKVY</sequence>
<reference evidence="1" key="2">
    <citation type="submission" date="2021-07" db="EMBL/GenBank/DDBJ databases">
        <title>Giant CbK-like Caulobacter bacteriophages have genetically divergent genomes.</title>
        <authorList>
            <person name="Wilson K."/>
            <person name="Ely B."/>
        </authorList>
    </citation>
    <scope>NUCLEOTIDE SEQUENCE</scope>
</reference>
<accession>A0A385EGL0</accession>
<dbReference type="Proteomes" id="UP000259683">
    <property type="component" value="Segment"/>
</dbReference>
<proteinExistence type="predicted"/>
<name>A0A385EGL0_9CAUD</name>
<organism evidence="1 2">
    <name type="scientific">Caulobacter phage CcrSC</name>
    <dbReference type="NCBI Taxonomy" id="2283272"/>
    <lineage>
        <taxon>Viruses</taxon>
        <taxon>Duplodnaviria</taxon>
        <taxon>Heunggongvirae</taxon>
        <taxon>Uroviricota</taxon>
        <taxon>Caudoviricetes</taxon>
        <taxon>Jeanschmidtviridae</taxon>
        <taxon>Bertelyvirus</taxon>
        <taxon>Bertelyvirus SC</taxon>
    </lineage>
</organism>
<dbReference type="EMBL" id="MH588547">
    <property type="protein sequence ID" value="AXQ70048.1"/>
    <property type="molecule type" value="Genomic_DNA"/>
</dbReference>